<dbReference type="PANTHER" id="PTHR33826:SF2">
    <property type="entry name" value="HYDROXYPROLINE-RICH GLYCOPROTEIN FAMILY PROTEIN"/>
    <property type="match status" value="1"/>
</dbReference>
<name>A0A9Q1KHD1_9CARY</name>
<reference evidence="4" key="1">
    <citation type="submission" date="2022-04" db="EMBL/GenBank/DDBJ databases">
        <title>Carnegiea gigantea Genome sequencing and assembly v2.</title>
        <authorList>
            <person name="Copetti D."/>
            <person name="Sanderson M.J."/>
            <person name="Burquez A."/>
            <person name="Wojciechowski M.F."/>
        </authorList>
    </citation>
    <scope>NUCLEOTIDE SEQUENCE</scope>
    <source>
        <strain evidence="4">SGP5-SGP5p</strain>
        <tissue evidence="4">Aerial part</tissue>
    </source>
</reference>
<dbReference type="AlphaFoldDB" id="A0A9Q1KHD1"/>
<accession>A0A9Q1KHD1</accession>
<dbReference type="Pfam" id="PF23041">
    <property type="entry name" value="DUF7036"/>
    <property type="match status" value="2"/>
</dbReference>
<sequence length="536" mass="58225">MGKPEDDEFSLSSTAAATERAASGSNAGRGECSRVCRCISFKCLFVLLLGISVFLSALFWLPPFLDPGDRDLDPRFRGGILASIYVVLGFSFWKFLLLIMPFMNFCCLGHTIVASFTLPNPVSIVEDSVGLLASDIYYELEAANTKVTILSLEASTGHDGSNETHVVFAVDPISKHSSISPAEQSLIRASFEYLVIGQTGLQVSQFFGKPYFFDVLKFPGGITISPPQYAYPLQNVQISFNFTLNNSIHQIQENFLDLKYQLSSGLHLTGNENLYIRLTNFRGSTVAPPATVQTSVVLRVGVPSVPRMKQLAQTIRDSPGRNLGLNNTVFGKVKQIILSQVLPHSPSGDASSPAPAPSPVLHLHHHHHHHHHHHDRRHHEGHSVYLPPAGAPSYSPMKAPPRLVRDAPPPQSSAPSPVRSHRASPGAPSPVKSYHANPPATPAPVKSHHASPPGCRFGFKHRHISESPAQSPSRVPHHSAVSPHPRAKSPTPVAHRISPSSPLPNVIYARVPPPLGPEMDPEPPDKIPLIAPSQCE</sequence>
<feature type="transmembrane region" description="Helical" evidence="2">
    <location>
        <begin position="39"/>
        <end position="60"/>
    </location>
</feature>
<comment type="caution">
    <text evidence="4">The sequence shown here is derived from an EMBL/GenBank/DDBJ whole genome shotgun (WGS) entry which is preliminary data.</text>
</comment>
<organism evidence="4 5">
    <name type="scientific">Carnegiea gigantea</name>
    <dbReference type="NCBI Taxonomy" id="171969"/>
    <lineage>
        <taxon>Eukaryota</taxon>
        <taxon>Viridiplantae</taxon>
        <taxon>Streptophyta</taxon>
        <taxon>Embryophyta</taxon>
        <taxon>Tracheophyta</taxon>
        <taxon>Spermatophyta</taxon>
        <taxon>Magnoliopsida</taxon>
        <taxon>eudicotyledons</taxon>
        <taxon>Gunneridae</taxon>
        <taxon>Pentapetalae</taxon>
        <taxon>Caryophyllales</taxon>
        <taxon>Cactineae</taxon>
        <taxon>Cactaceae</taxon>
        <taxon>Cactoideae</taxon>
        <taxon>Echinocereeae</taxon>
        <taxon>Carnegiea</taxon>
    </lineage>
</organism>
<feature type="domain" description="DUF7036" evidence="3">
    <location>
        <begin position="115"/>
        <end position="205"/>
    </location>
</feature>
<feature type="region of interest" description="Disordered" evidence="1">
    <location>
        <begin position="344"/>
        <end position="536"/>
    </location>
</feature>
<keyword evidence="5" id="KW-1185">Reference proteome</keyword>
<keyword evidence="2" id="KW-1133">Transmembrane helix</keyword>
<evidence type="ECO:0000256" key="2">
    <source>
        <dbReference type="SAM" id="Phobius"/>
    </source>
</evidence>
<dbReference type="PANTHER" id="PTHR33826">
    <property type="entry name" value="F20B24.21"/>
    <property type="match status" value="1"/>
</dbReference>
<protein>
    <recommendedName>
        <fullName evidence="3">DUF7036 domain-containing protein</fullName>
    </recommendedName>
</protein>
<feature type="domain" description="DUF7036" evidence="3">
    <location>
        <begin position="241"/>
        <end position="331"/>
    </location>
</feature>
<feature type="compositionally biased region" description="Basic residues" evidence="1">
    <location>
        <begin position="362"/>
        <end position="380"/>
    </location>
</feature>
<dbReference type="OrthoDB" id="687571at2759"/>
<dbReference type="EMBL" id="JAKOGI010000099">
    <property type="protein sequence ID" value="KAJ8444386.1"/>
    <property type="molecule type" value="Genomic_DNA"/>
</dbReference>
<dbReference type="Proteomes" id="UP001153076">
    <property type="component" value="Unassembled WGS sequence"/>
</dbReference>
<feature type="transmembrane region" description="Helical" evidence="2">
    <location>
        <begin position="80"/>
        <end position="100"/>
    </location>
</feature>
<dbReference type="InterPro" id="IPR055464">
    <property type="entry name" value="DUF7036"/>
</dbReference>
<keyword evidence="2" id="KW-0472">Membrane</keyword>
<evidence type="ECO:0000256" key="1">
    <source>
        <dbReference type="SAM" id="MobiDB-lite"/>
    </source>
</evidence>
<proteinExistence type="predicted"/>
<evidence type="ECO:0000313" key="5">
    <source>
        <dbReference type="Proteomes" id="UP001153076"/>
    </source>
</evidence>
<evidence type="ECO:0000259" key="3">
    <source>
        <dbReference type="Pfam" id="PF23041"/>
    </source>
</evidence>
<evidence type="ECO:0000313" key="4">
    <source>
        <dbReference type="EMBL" id="KAJ8444386.1"/>
    </source>
</evidence>
<gene>
    <name evidence="4" type="ORF">Cgig2_026590</name>
</gene>
<feature type="compositionally biased region" description="Low complexity" evidence="1">
    <location>
        <begin position="344"/>
        <end position="353"/>
    </location>
</feature>
<keyword evidence="2" id="KW-0812">Transmembrane</keyword>